<dbReference type="AlphaFoldDB" id="A0A285ZSG3"/>
<evidence type="ECO:0000313" key="1">
    <source>
        <dbReference type="EMBL" id="SOD12582.1"/>
    </source>
</evidence>
<evidence type="ECO:0000313" key="2">
    <source>
        <dbReference type="Proteomes" id="UP000219281"/>
    </source>
</evidence>
<proteinExistence type="predicted"/>
<keyword evidence="2" id="KW-1185">Reference proteome</keyword>
<accession>A0A285ZSG3</accession>
<reference evidence="2" key="1">
    <citation type="submission" date="2017-09" db="EMBL/GenBank/DDBJ databases">
        <authorList>
            <person name="Varghese N."/>
            <person name="Submissions S."/>
        </authorList>
    </citation>
    <scope>NUCLEOTIDE SEQUENCE [LARGE SCALE GENOMIC DNA]</scope>
    <source>
        <strain evidence="2">CGMCC 1.12803</strain>
    </source>
</reference>
<dbReference type="Proteomes" id="UP000219281">
    <property type="component" value="Unassembled WGS sequence"/>
</dbReference>
<protein>
    <submittedName>
        <fullName evidence="1">Uncharacterized protein</fullName>
    </submittedName>
</protein>
<dbReference type="RefSeq" id="WP_097128829.1">
    <property type="nucleotide sequence ID" value="NZ_OCMT01000001.1"/>
</dbReference>
<dbReference type="EMBL" id="OCMT01000001">
    <property type="protein sequence ID" value="SOD12582.1"/>
    <property type="molecule type" value="Genomic_DNA"/>
</dbReference>
<gene>
    <name evidence="1" type="ORF">SAMN06297358_0743</name>
</gene>
<sequence>MSTNSADREMSRLQQDAPVATLPKLSNSEISEHIISEKVKLINDTTQPFFLYPKDGLYGLL</sequence>
<name>A0A285ZSG3_9SPHI</name>
<organism evidence="1 2">
    <name type="scientific">Pedobacter xixiisoli</name>
    <dbReference type="NCBI Taxonomy" id="1476464"/>
    <lineage>
        <taxon>Bacteria</taxon>
        <taxon>Pseudomonadati</taxon>
        <taxon>Bacteroidota</taxon>
        <taxon>Sphingobacteriia</taxon>
        <taxon>Sphingobacteriales</taxon>
        <taxon>Sphingobacteriaceae</taxon>
        <taxon>Pedobacter</taxon>
    </lineage>
</organism>